<sequence>MMRSPHWDASVWGVRAAGTAVSLEARCRLYAARLPDAFFSHRTAAALLGLPLPPGPDDVLDMSVAAPDRAPHAKGLSGHSLVLEENDLVVVDGLRVTRPARTWFDLGKELAVPDLVVAGDRILSRAAPLGTRADLAAMVEDHPGERGVRRLATALALIREGTESPQESRLRTILMQGGLPEPAVNLDIHDERGRFLGRGDLVYVAERLVIEYQGDYHRDKAQWRRDMSRRAALEAAGWRVLELNADDLRDPALLVARVRDLLLR</sequence>
<gene>
    <name evidence="2" type="ORF">GCM10025866_32280</name>
</gene>
<organism evidence="2 3">
    <name type="scientific">Naasia aerilata</name>
    <dbReference type="NCBI Taxonomy" id="1162966"/>
    <lineage>
        <taxon>Bacteria</taxon>
        <taxon>Bacillati</taxon>
        <taxon>Actinomycetota</taxon>
        <taxon>Actinomycetes</taxon>
        <taxon>Micrococcales</taxon>
        <taxon>Microbacteriaceae</taxon>
        <taxon>Naasia</taxon>
    </lineage>
</organism>
<dbReference type="EMBL" id="AP027731">
    <property type="protein sequence ID" value="BDZ47319.1"/>
    <property type="molecule type" value="Genomic_DNA"/>
</dbReference>
<evidence type="ECO:0000259" key="1">
    <source>
        <dbReference type="Pfam" id="PF04480"/>
    </source>
</evidence>
<name>A0ABM8GGQ6_9MICO</name>
<dbReference type="InterPro" id="IPR007569">
    <property type="entry name" value="DUF559"/>
</dbReference>
<dbReference type="InterPro" id="IPR011335">
    <property type="entry name" value="Restrct_endonuc-II-like"/>
</dbReference>
<feature type="domain" description="DUF559" evidence="1">
    <location>
        <begin position="200"/>
        <end position="249"/>
    </location>
</feature>
<evidence type="ECO:0000313" key="3">
    <source>
        <dbReference type="Proteomes" id="UP001321498"/>
    </source>
</evidence>
<dbReference type="Pfam" id="PF04480">
    <property type="entry name" value="DUF559"/>
    <property type="match status" value="1"/>
</dbReference>
<dbReference type="SUPFAM" id="SSF52980">
    <property type="entry name" value="Restriction endonuclease-like"/>
    <property type="match status" value="1"/>
</dbReference>
<dbReference type="Gene3D" id="3.40.960.10">
    <property type="entry name" value="VSR Endonuclease"/>
    <property type="match status" value="1"/>
</dbReference>
<reference evidence="3" key="1">
    <citation type="journal article" date="2019" name="Int. J. Syst. Evol. Microbiol.">
        <title>The Global Catalogue of Microorganisms (GCM) 10K type strain sequencing project: providing services to taxonomists for standard genome sequencing and annotation.</title>
        <authorList>
            <consortium name="The Broad Institute Genomics Platform"/>
            <consortium name="The Broad Institute Genome Sequencing Center for Infectious Disease"/>
            <person name="Wu L."/>
            <person name="Ma J."/>
        </authorList>
    </citation>
    <scope>NUCLEOTIDE SEQUENCE [LARGE SCALE GENOMIC DNA]</scope>
    <source>
        <strain evidence="3">NBRC 108725</strain>
    </source>
</reference>
<evidence type="ECO:0000313" key="2">
    <source>
        <dbReference type="EMBL" id="BDZ47319.1"/>
    </source>
</evidence>
<accession>A0ABM8GGQ6</accession>
<protein>
    <recommendedName>
        <fullName evidence="1">DUF559 domain-containing protein</fullName>
    </recommendedName>
</protein>
<proteinExistence type="predicted"/>
<dbReference type="Proteomes" id="UP001321498">
    <property type="component" value="Chromosome"/>
</dbReference>
<keyword evidence="3" id="KW-1185">Reference proteome</keyword>